<dbReference type="OMA" id="YREAQMQ"/>
<organism evidence="1 2">
    <name type="scientific">Sordaria macrospora</name>
    <dbReference type="NCBI Taxonomy" id="5147"/>
    <lineage>
        <taxon>Eukaryota</taxon>
        <taxon>Fungi</taxon>
        <taxon>Dikarya</taxon>
        <taxon>Ascomycota</taxon>
        <taxon>Pezizomycotina</taxon>
        <taxon>Sordariomycetes</taxon>
        <taxon>Sordariomycetidae</taxon>
        <taxon>Sordariales</taxon>
        <taxon>Sordariaceae</taxon>
        <taxon>Sordaria</taxon>
    </lineage>
</organism>
<name>A0A8S8ZQU5_SORMA</name>
<accession>A0A8S8ZQU5</accession>
<gene>
    <name evidence="1" type="ORF">SMACR_01098</name>
</gene>
<dbReference type="EMBL" id="NMPR01000069">
    <property type="protein sequence ID" value="KAA8631789.1"/>
    <property type="molecule type" value="Genomic_DNA"/>
</dbReference>
<reference evidence="1 2" key="1">
    <citation type="submission" date="2017-07" db="EMBL/GenBank/DDBJ databases">
        <title>Genome sequence of the Sordaria macrospora wild type strain R19027.</title>
        <authorList>
            <person name="Nowrousian M."/>
            <person name="Teichert I."/>
            <person name="Kueck U."/>
        </authorList>
    </citation>
    <scope>NUCLEOTIDE SEQUENCE [LARGE SCALE GENOMIC DNA]</scope>
    <source>
        <strain evidence="1 2">R19027</strain>
        <tissue evidence="1">Mycelium</tissue>
    </source>
</reference>
<proteinExistence type="predicted"/>
<dbReference type="Proteomes" id="UP000433876">
    <property type="component" value="Unassembled WGS sequence"/>
</dbReference>
<protein>
    <submittedName>
        <fullName evidence="1">Uncharacterized protein</fullName>
    </submittedName>
</protein>
<dbReference type="VEuPathDB" id="FungiDB:SMAC_01098"/>
<evidence type="ECO:0000313" key="2">
    <source>
        <dbReference type="Proteomes" id="UP000433876"/>
    </source>
</evidence>
<evidence type="ECO:0000313" key="1">
    <source>
        <dbReference type="EMBL" id="KAA8631789.1"/>
    </source>
</evidence>
<sequence>MNRQQPSRLLTTSARVYPSALPHLYQASNKSSKGLKWLPPLVGILAVGYGITTFREIQMEKRVAAMEQAELERRRRANMLADAYGDRGSLEELERAVRAYEAQQRQ</sequence>
<comment type="caution">
    <text evidence="1">The sequence shown here is derived from an EMBL/GenBank/DDBJ whole genome shotgun (WGS) entry which is preliminary data.</text>
</comment>
<dbReference type="AlphaFoldDB" id="A0A8S8ZQU5"/>